<gene>
    <name evidence="2" type="ORF">KC01_LOCUS17672</name>
</gene>
<dbReference type="Proteomes" id="UP001497482">
    <property type="component" value="Chromosome 18"/>
</dbReference>
<dbReference type="AlphaFoldDB" id="A0AAV2KIH1"/>
<reference evidence="2 3" key="1">
    <citation type="submission" date="2024-04" db="EMBL/GenBank/DDBJ databases">
        <authorList>
            <person name="Waldvogel A.-M."/>
            <person name="Schoenle A."/>
        </authorList>
    </citation>
    <scope>NUCLEOTIDE SEQUENCE [LARGE SCALE GENOMIC DNA]</scope>
</reference>
<dbReference type="EMBL" id="OZ035840">
    <property type="protein sequence ID" value="CAL1587745.1"/>
    <property type="molecule type" value="Genomic_DNA"/>
</dbReference>
<sequence>MDQISSHLGAAGGENEDEEEEEEDDDEEDDDDDEEEGVGTGDVVPVTVPVIQPGQLSPSTPEKDSVGVVSDLEGALEIPVDPEPELVPERDTDALEQPEEPTSSTSGSPQALVPPCISSEPESPSSRHVLLSSGPCMVCRVCPKLLRSGFCNGMD</sequence>
<feature type="compositionally biased region" description="Acidic residues" evidence="1">
    <location>
        <begin position="14"/>
        <end position="37"/>
    </location>
</feature>
<proteinExistence type="predicted"/>
<feature type="region of interest" description="Disordered" evidence="1">
    <location>
        <begin position="1"/>
        <end position="129"/>
    </location>
</feature>
<accession>A0AAV2KIH1</accession>
<protein>
    <submittedName>
        <fullName evidence="2">Uncharacterized protein</fullName>
    </submittedName>
</protein>
<feature type="compositionally biased region" description="Low complexity" evidence="1">
    <location>
        <begin position="100"/>
        <end position="110"/>
    </location>
</feature>
<keyword evidence="3" id="KW-1185">Reference proteome</keyword>
<evidence type="ECO:0000256" key="1">
    <source>
        <dbReference type="SAM" id="MobiDB-lite"/>
    </source>
</evidence>
<name>A0AAV2KIH1_KNICA</name>
<evidence type="ECO:0000313" key="3">
    <source>
        <dbReference type="Proteomes" id="UP001497482"/>
    </source>
</evidence>
<organism evidence="2 3">
    <name type="scientific">Knipowitschia caucasica</name>
    <name type="common">Caucasian dwarf goby</name>
    <name type="synonym">Pomatoschistus caucasicus</name>
    <dbReference type="NCBI Taxonomy" id="637954"/>
    <lineage>
        <taxon>Eukaryota</taxon>
        <taxon>Metazoa</taxon>
        <taxon>Chordata</taxon>
        <taxon>Craniata</taxon>
        <taxon>Vertebrata</taxon>
        <taxon>Euteleostomi</taxon>
        <taxon>Actinopterygii</taxon>
        <taxon>Neopterygii</taxon>
        <taxon>Teleostei</taxon>
        <taxon>Neoteleostei</taxon>
        <taxon>Acanthomorphata</taxon>
        <taxon>Gobiaria</taxon>
        <taxon>Gobiiformes</taxon>
        <taxon>Gobioidei</taxon>
        <taxon>Gobiidae</taxon>
        <taxon>Gobiinae</taxon>
        <taxon>Knipowitschia</taxon>
    </lineage>
</organism>
<feature type="compositionally biased region" description="Low complexity" evidence="1">
    <location>
        <begin position="41"/>
        <end position="50"/>
    </location>
</feature>
<evidence type="ECO:0000313" key="2">
    <source>
        <dbReference type="EMBL" id="CAL1587745.1"/>
    </source>
</evidence>